<feature type="non-terminal residue" evidence="1">
    <location>
        <position position="67"/>
    </location>
</feature>
<reference evidence="1 2" key="1">
    <citation type="journal article" date="2018" name="Science">
        <title>The opium poppy genome and morphinan production.</title>
        <authorList>
            <person name="Guo L."/>
            <person name="Winzer T."/>
            <person name="Yang X."/>
            <person name="Li Y."/>
            <person name="Ning Z."/>
            <person name="He Z."/>
            <person name="Teodor R."/>
            <person name="Lu Y."/>
            <person name="Bowser T.A."/>
            <person name="Graham I.A."/>
            <person name="Ye K."/>
        </authorList>
    </citation>
    <scope>NUCLEOTIDE SEQUENCE [LARGE SCALE GENOMIC DNA]</scope>
    <source>
        <strain evidence="2">cv. HN1</strain>
        <tissue evidence="1">Leaves</tissue>
    </source>
</reference>
<sequence length="67" mass="7774">MMELGFFKSLSQWVGSNLKKYGYHETWVFDLQGGVDMFNSDRKSTLVVVLMVEVRVLEEDEEEVVVV</sequence>
<dbReference type="Proteomes" id="UP000316621">
    <property type="component" value="Chromosome 4"/>
</dbReference>
<keyword evidence="2" id="KW-1185">Reference proteome</keyword>
<evidence type="ECO:0000313" key="2">
    <source>
        <dbReference type="Proteomes" id="UP000316621"/>
    </source>
</evidence>
<gene>
    <name evidence="1" type="ORF">C5167_004788</name>
</gene>
<proteinExistence type="predicted"/>
<evidence type="ECO:0000313" key="1">
    <source>
        <dbReference type="EMBL" id="RZC57487.1"/>
    </source>
</evidence>
<dbReference type="STRING" id="3469.A0A4Y7J9J2"/>
<organism evidence="1 2">
    <name type="scientific">Papaver somniferum</name>
    <name type="common">Opium poppy</name>
    <dbReference type="NCBI Taxonomy" id="3469"/>
    <lineage>
        <taxon>Eukaryota</taxon>
        <taxon>Viridiplantae</taxon>
        <taxon>Streptophyta</taxon>
        <taxon>Embryophyta</taxon>
        <taxon>Tracheophyta</taxon>
        <taxon>Spermatophyta</taxon>
        <taxon>Magnoliopsida</taxon>
        <taxon>Ranunculales</taxon>
        <taxon>Papaveraceae</taxon>
        <taxon>Papaveroideae</taxon>
        <taxon>Papaver</taxon>
    </lineage>
</organism>
<accession>A0A4Y7J9J2</accession>
<dbReference type="Gramene" id="RZC57487">
    <property type="protein sequence ID" value="RZC57487"/>
    <property type="gene ID" value="C5167_004788"/>
</dbReference>
<dbReference type="EMBL" id="CM010718">
    <property type="protein sequence ID" value="RZC57487.1"/>
    <property type="molecule type" value="Genomic_DNA"/>
</dbReference>
<protein>
    <submittedName>
        <fullName evidence="1">Uncharacterized protein</fullName>
    </submittedName>
</protein>
<name>A0A4Y7J9J2_PAPSO</name>
<dbReference type="AlphaFoldDB" id="A0A4Y7J9J2"/>